<dbReference type="EMBL" id="AZEL01000056">
    <property type="protein sequence ID" value="KRL20676.1"/>
    <property type="molecule type" value="Genomic_DNA"/>
</dbReference>
<sequence length="146" mass="16713">MVKLQEKESTISDSEWEAMRIIWTLEPVSSTKIIQELQAKKNWSESTIKTLLRRLVKKNLLSTKKEGRRFVYTAKVNQTQVMAEAAQELLNRMCDMHKGEVLLQLIANSPISKSDLSKIKEIIATKEKDAPYMVPCNCLPGNEKMC</sequence>
<dbReference type="GO" id="GO:0003677">
    <property type="term" value="F:DNA binding"/>
    <property type="evidence" value="ECO:0007669"/>
    <property type="project" value="UniProtKB-KW"/>
</dbReference>
<gene>
    <name evidence="5" type="ORF">FC37_GL001918</name>
</gene>
<comment type="caution">
    <text evidence="5">The sequence shown here is derived from an EMBL/GenBank/DDBJ whole genome shotgun (WGS) entry which is preliminary data.</text>
</comment>
<name>A0A0R1NQW3_9LACO</name>
<keyword evidence="2" id="KW-0805">Transcription regulation</keyword>
<dbReference type="eggNOG" id="COG3682">
    <property type="taxonomic scope" value="Bacteria"/>
</dbReference>
<evidence type="ECO:0000256" key="2">
    <source>
        <dbReference type="ARBA" id="ARBA00023015"/>
    </source>
</evidence>
<evidence type="ECO:0000313" key="5">
    <source>
        <dbReference type="EMBL" id="KRL20676.1"/>
    </source>
</evidence>
<dbReference type="InterPro" id="IPR014071">
    <property type="entry name" value="Cu_transp_CopY/TcrY"/>
</dbReference>
<dbReference type="PATRIC" id="fig|1423748.3.peg.1992"/>
<dbReference type="RefSeq" id="WP_025006204.1">
    <property type="nucleotide sequence ID" value="NZ_AZEL01000056.1"/>
</dbReference>
<comment type="similarity">
    <text evidence="1">Belongs to the BlaI transcriptional regulatory family.</text>
</comment>
<dbReference type="GO" id="GO:0045892">
    <property type="term" value="P:negative regulation of DNA-templated transcription"/>
    <property type="evidence" value="ECO:0007669"/>
    <property type="project" value="InterPro"/>
</dbReference>
<dbReference type="NCBIfam" id="TIGR02698">
    <property type="entry name" value="CopY_TcrY"/>
    <property type="match status" value="1"/>
</dbReference>
<dbReference type="PIRSF" id="PIRSF019455">
    <property type="entry name" value="CopR_AtkY"/>
    <property type="match status" value="1"/>
</dbReference>
<accession>A0A0R1NQW3</accession>
<proteinExistence type="inferred from homology"/>
<dbReference type="InterPro" id="IPR005650">
    <property type="entry name" value="BlaI_family"/>
</dbReference>
<dbReference type="Gene3D" id="1.10.10.10">
    <property type="entry name" value="Winged helix-like DNA-binding domain superfamily/Winged helix DNA-binding domain"/>
    <property type="match status" value="1"/>
</dbReference>
<dbReference type="OrthoDB" id="1849040at2"/>
<evidence type="ECO:0000256" key="1">
    <source>
        <dbReference type="ARBA" id="ARBA00011046"/>
    </source>
</evidence>
<evidence type="ECO:0000256" key="4">
    <source>
        <dbReference type="ARBA" id="ARBA00023163"/>
    </source>
</evidence>
<organism evidence="5 6">
    <name type="scientific">Lactobacillus gallinarum DSM 10532 = JCM 2011</name>
    <dbReference type="NCBI Taxonomy" id="1423748"/>
    <lineage>
        <taxon>Bacteria</taxon>
        <taxon>Bacillati</taxon>
        <taxon>Bacillota</taxon>
        <taxon>Bacilli</taxon>
        <taxon>Lactobacillales</taxon>
        <taxon>Lactobacillaceae</taxon>
        <taxon>Lactobacillus</taxon>
    </lineage>
</organism>
<protein>
    <recommendedName>
        <fullName evidence="7">CopY/TcrY family copper transport repressor</fullName>
    </recommendedName>
</protein>
<dbReference type="InterPro" id="IPR036388">
    <property type="entry name" value="WH-like_DNA-bd_sf"/>
</dbReference>
<dbReference type="SUPFAM" id="SSF46785">
    <property type="entry name" value="Winged helix' DNA-binding domain"/>
    <property type="match status" value="1"/>
</dbReference>
<dbReference type="AlphaFoldDB" id="A0A0R1NQW3"/>
<keyword evidence="3" id="KW-0238">DNA-binding</keyword>
<keyword evidence="4" id="KW-0804">Transcription</keyword>
<dbReference type="STRING" id="1423748.FC37_GL001918"/>
<reference evidence="5 6" key="1">
    <citation type="journal article" date="2015" name="Genome Announc.">
        <title>Expanding the biotechnology potential of lactobacilli through comparative genomics of 213 strains and associated genera.</title>
        <authorList>
            <person name="Sun Z."/>
            <person name="Harris H.M."/>
            <person name="McCann A."/>
            <person name="Guo C."/>
            <person name="Argimon S."/>
            <person name="Zhang W."/>
            <person name="Yang X."/>
            <person name="Jeffery I.B."/>
            <person name="Cooney J.C."/>
            <person name="Kagawa T.F."/>
            <person name="Liu W."/>
            <person name="Song Y."/>
            <person name="Salvetti E."/>
            <person name="Wrobel A."/>
            <person name="Rasinkangas P."/>
            <person name="Parkhill J."/>
            <person name="Rea M.C."/>
            <person name="O'Sullivan O."/>
            <person name="Ritari J."/>
            <person name="Douillard F.P."/>
            <person name="Paul Ross R."/>
            <person name="Yang R."/>
            <person name="Briner A.E."/>
            <person name="Felis G.E."/>
            <person name="de Vos W.M."/>
            <person name="Barrangou R."/>
            <person name="Klaenhammer T.R."/>
            <person name="Caufield P.W."/>
            <person name="Cui Y."/>
            <person name="Zhang H."/>
            <person name="O'Toole P.W."/>
        </authorList>
    </citation>
    <scope>NUCLEOTIDE SEQUENCE [LARGE SCALE GENOMIC DNA]</scope>
    <source>
        <strain evidence="5 6">DSM 10532</strain>
    </source>
</reference>
<evidence type="ECO:0000313" key="6">
    <source>
        <dbReference type="Proteomes" id="UP000051311"/>
    </source>
</evidence>
<evidence type="ECO:0008006" key="7">
    <source>
        <dbReference type="Google" id="ProtNLM"/>
    </source>
</evidence>
<dbReference type="Pfam" id="PF03965">
    <property type="entry name" value="Penicillinase_R"/>
    <property type="match status" value="1"/>
</dbReference>
<dbReference type="Proteomes" id="UP000051311">
    <property type="component" value="Unassembled WGS sequence"/>
</dbReference>
<evidence type="ECO:0000256" key="3">
    <source>
        <dbReference type="ARBA" id="ARBA00023125"/>
    </source>
</evidence>
<dbReference type="InterPro" id="IPR036390">
    <property type="entry name" value="WH_DNA-bd_sf"/>
</dbReference>